<dbReference type="Proteomes" id="UP001642464">
    <property type="component" value="Unassembled WGS sequence"/>
</dbReference>
<comment type="caution">
    <text evidence="4">The sequence shown here is derived from an EMBL/GenBank/DDBJ whole genome shotgun (WGS) entry which is preliminary data.</text>
</comment>
<organism evidence="4 5">
    <name type="scientific">Durusdinium trenchii</name>
    <dbReference type="NCBI Taxonomy" id="1381693"/>
    <lineage>
        <taxon>Eukaryota</taxon>
        <taxon>Sar</taxon>
        <taxon>Alveolata</taxon>
        <taxon>Dinophyceae</taxon>
        <taxon>Suessiales</taxon>
        <taxon>Symbiodiniaceae</taxon>
        <taxon>Durusdinium</taxon>
    </lineage>
</organism>
<dbReference type="InterPro" id="IPR050832">
    <property type="entry name" value="Bact_Acetyltransf"/>
</dbReference>
<evidence type="ECO:0000313" key="4">
    <source>
        <dbReference type="EMBL" id="CAK9097439.1"/>
    </source>
</evidence>
<evidence type="ECO:0000259" key="3">
    <source>
        <dbReference type="PROSITE" id="PS51186"/>
    </source>
</evidence>
<keyword evidence="2" id="KW-0012">Acyltransferase</keyword>
<dbReference type="SUPFAM" id="SSF55729">
    <property type="entry name" value="Acyl-CoA N-acyltransferases (Nat)"/>
    <property type="match status" value="1"/>
</dbReference>
<dbReference type="PROSITE" id="PS51186">
    <property type="entry name" value="GNAT"/>
    <property type="match status" value="1"/>
</dbReference>
<dbReference type="InterPro" id="IPR000182">
    <property type="entry name" value="GNAT_dom"/>
</dbReference>
<evidence type="ECO:0000256" key="2">
    <source>
        <dbReference type="ARBA" id="ARBA00023315"/>
    </source>
</evidence>
<feature type="domain" description="N-acetyltransferase" evidence="3">
    <location>
        <begin position="26"/>
        <end position="208"/>
    </location>
</feature>
<keyword evidence="1" id="KW-0808">Transferase</keyword>
<proteinExistence type="predicted"/>
<evidence type="ECO:0000313" key="5">
    <source>
        <dbReference type="Proteomes" id="UP001642464"/>
    </source>
</evidence>
<evidence type="ECO:0000256" key="1">
    <source>
        <dbReference type="ARBA" id="ARBA00022679"/>
    </source>
</evidence>
<protein>
    <submittedName>
        <fullName evidence="4">N-acetyltransferase domain-containing protein</fullName>
    </submittedName>
</protein>
<sequence length="208" mass="22667">MSAIGARLEAPKQQVLDTASEIQIQCLQRDSPPELVRQVASLHYDGFGSKRCCVCFGSTQLGMASKLSSAVARVPDSKLEAYAVAVLDGDAVGFAQLGFHDTPGDIMDPYVFQTKPSAGTCHLERIVVSYKVRGKGLGTTLLAWVDSKARERECKTVKLEVVSNNPAKMLYERQGYVSQTSAAAKICMCPCVFCILGHLYVDFMYKSL</sequence>
<dbReference type="PANTHER" id="PTHR43877:SF2">
    <property type="entry name" value="AMINOALKYLPHOSPHONATE N-ACETYLTRANSFERASE-RELATED"/>
    <property type="match status" value="1"/>
</dbReference>
<dbReference type="InterPro" id="IPR016181">
    <property type="entry name" value="Acyl_CoA_acyltransferase"/>
</dbReference>
<dbReference type="EMBL" id="CAXAMM010041123">
    <property type="protein sequence ID" value="CAK9097439.1"/>
    <property type="molecule type" value="Genomic_DNA"/>
</dbReference>
<name>A0ABP0RA37_9DINO</name>
<dbReference type="CDD" id="cd04301">
    <property type="entry name" value="NAT_SF"/>
    <property type="match status" value="1"/>
</dbReference>
<dbReference type="PANTHER" id="PTHR43877">
    <property type="entry name" value="AMINOALKYLPHOSPHONATE N-ACETYLTRANSFERASE-RELATED-RELATED"/>
    <property type="match status" value="1"/>
</dbReference>
<dbReference type="Pfam" id="PF00583">
    <property type="entry name" value="Acetyltransf_1"/>
    <property type="match status" value="1"/>
</dbReference>
<keyword evidence="5" id="KW-1185">Reference proteome</keyword>
<dbReference type="Gene3D" id="3.40.630.30">
    <property type="match status" value="1"/>
</dbReference>
<reference evidence="4 5" key="1">
    <citation type="submission" date="2024-02" db="EMBL/GenBank/DDBJ databases">
        <authorList>
            <person name="Chen Y."/>
            <person name="Shah S."/>
            <person name="Dougan E. K."/>
            <person name="Thang M."/>
            <person name="Chan C."/>
        </authorList>
    </citation>
    <scope>NUCLEOTIDE SEQUENCE [LARGE SCALE GENOMIC DNA]</scope>
</reference>
<gene>
    <name evidence="4" type="ORF">SCF082_LOCUS45706</name>
</gene>
<accession>A0ABP0RA37</accession>